<dbReference type="EMBL" id="JARKIK010000076">
    <property type="protein sequence ID" value="KAK8727243.1"/>
    <property type="molecule type" value="Genomic_DNA"/>
</dbReference>
<sequence>KMRKLILYVFLVLTFLLLWLTVWRLRGQVAEVGVAVEAAPHLLDDTYVRAYRSLLVAMYFLQVAFLAFPVVGIWLMWRQELEFKIAWLLAGLIVVVLVVFYVVVVSGYRVDMGRASCVGVCAEHVSDVGLIDNMEGRCSITGAYCLFLPHEGTCKVHDPNLVIVTDKLSLTNIYFPLLLILVFSSITMAIVLSKKFFVDYNPPDTMYYIYPTLIC</sequence>
<protein>
    <submittedName>
        <fullName evidence="2">Uncharacterized protein</fullName>
    </submittedName>
</protein>
<comment type="caution">
    <text evidence="2">The sequence shown here is derived from an EMBL/GenBank/DDBJ whole genome shotgun (WGS) entry which is preliminary data.</text>
</comment>
<accession>A0AAW0W9I0</accession>
<reference evidence="2 3" key="1">
    <citation type="journal article" date="2024" name="BMC Genomics">
        <title>Genome assembly of redclaw crayfish (Cherax quadricarinatus) provides insights into its immune adaptation and hypoxia tolerance.</title>
        <authorList>
            <person name="Liu Z."/>
            <person name="Zheng J."/>
            <person name="Li H."/>
            <person name="Fang K."/>
            <person name="Wang S."/>
            <person name="He J."/>
            <person name="Zhou D."/>
            <person name="Weng S."/>
            <person name="Chi M."/>
            <person name="Gu Z."/>
            <person name="He J."/>
            <person name="Li F."/>
            <person name="Wang M."/>
        </authorList>
    </citation>
    <scope>NUCLEOTIDE SEQUENCE [LARGE SCALE GENOMIC DNA]</scope>
    <source>
        <strain evidence="2">ZL_2023a</strain>
    </source>
</reference>
<evidence type="ECO:0000256" key="1">
    <source>
        <dbReference type="SAM" id="Phobius"/>
    </source>
</evidence>
<organism evidence="2 3">
    <name type="scientific">Cherax quadricarinatus</name>
    <name type="common">Australian red claw crayfish</name>
    <dbReference type="NCBI Taxonomy" id="27406"/>
    <lineage>
        <taxon>Eukaryota</taxon>
        <taxon>Metazoa</taxon>
        <taxon>Ecdysozoa</taxon>
        <taxon>Arthropoda</taxon>
        <taxon>Crustacea</taxon>
        <taxon>Multicrustacea</taxon>
        <taxon>Malacostraca</taxon>
        <taxon>Eumalacostraca</taxon>
        <taxon>Eucarida</taxon>
        <taxon>Decapoda</taxon>
        <taxon>Pleocyemata</taxon>
        <taxon>Astacidea</taxon>
        <taxon>Parastacoidea</taxon>
        <taxon>Parastacidae</taxon>
        <taxon>Cherax</taxon>
    </lineage>
</organism>
<proteinExistence type="predicted"/>
<feature type="non-terminal residue" evidence="2">
    <location>
        <position position="1"/>
    </location>
</feature>
<dbReference type="Proteomes" id="UP001445076">
    <property type="component" value="Unassembled WGS sequence"/>
</dbReference>
<gene>
    <name evidence="2" type="ORF">OTU49_009777</name>
</gene>
<keyword evidence="1" id="KW-0812">Transmembrane</keyword>
<feature type="transmembrane region" description="Helical" evidence="1">
    <location>
        <begin position="85"/>
        <end position="104"/>
    </location>
</feature>
<feature type="transmembrane region" description="Helical" evidence="1">
    <location>
        <begin position="173"/>
        <end position="192"/>
    </location>
</feature>
<evidence type="ECO:0000313" key="3">
    <source>
        <dbReference type="Proteomes" id="UP001445076"/>
    </source>
</evidence>
<keyword evidence="3" id="KW-1185">Reference proteome</keyword>
<evidence type="ECO:0000313" key="2">
    <source>
        <dbReference type="EMBL" id="KAK8727243.1"/>
    </source>
</evidence>
<keyword evidence="1" id="KW-1133">Transmembrane helix</keyword>
<keyword evidence="1" id="KW-0472">Membrane</keyword>
<dbReference type="AlphaFoldDB" id="A0AAW0W9I0"/>
<name>A0AAW0W9I0_CHEQU</name>
<feature type="transmembrane region" description="Helical" evidence="1">
    <location>
        <begin position="54"/>
        <end position="76"/>
    </location>
</feature>